<organism evidence="1 2">
    <name type="scientific">Clohesyomyces aquaticus</name>
    <dbReference type="NCBI Taxonomy" id="1231657"/>
    <lineage>
        <taxon>Eukaryota</taxon>
        <taxon>Fungi</taxon>
        <taxon>Dikarya</taxon>
        <taxon>Ascomycota</taxon>
        <taxon>Pezizomycotina</taxon>
        <taxon>Dothideomycetes</taxon>
        <taxon>Pleosporomycetidae</taxon>
        <taxon>Pleosporales</taxon>
        <taxon>Lindgomycetaceae</taxon>
        <taxon>Clohesyomyces</taxon>
    </lineage>
</organism>
<keyword evidence="2" id="KW-1185">Reference proteome</keyword>
<reference evidence="1 2" key="1">
    <citation type="submission" date="2016-07" db="EMBL/GenBank/DDBJ databases">
        <title>Pervasive Adenine N6-methylation of Active Genes in Fungi.</title>
        <authorList>
            <consortium name="DOE Joint Genome Institute"/>
            <person name="Mondo S.J."/>
            <person name="Dannebaum R.O."/>
            <person name="Kuo R.C."/>
            <person name="Labutti K."/>
            <person name="Haridas S."/>
            <person name="Kuo A."/>
            <person name="Salamov A."/>
            <person name="Ahrendt S.R."/>
            <person name="Lipzen A."/>
            <person name="Sullivan W."/>
            <person name="Andreopoulos W.B."/>
            <person name="Clum A."/>
            <person name="Lindquist E."/>
            <person name="Daum C."/>
            <person name="Ramamoorthy G.K."/>
            <person name="Gryganskyi A."/>
            <person name="Culley D."/>
            <person name="Magnuson J.K."/>
            <person name="James T.Y."/>
            <person name="O'Malley M.A."/>
            <person name="Stajich J.E."/>
            <person name="Spatafora J.W."/>
            <person name="Visel A."/>
            <person name="Grigoriev I.V."/>
        </authorList>
    </citation>
    <scope>NUCLEOTIDE SEQUENCE [LARGE SCALE GENOMIC DNA]</scope>
    <source>
        <strain evidence="1 2">CBS 115471</strain>
    </source>
</reference>
<dbReference type="AlphaFoldDB" id="A0A1Y1ZV45"/>
<dbReference type="EMBL" id="MCFA01000035">
    <property type="protein sequence ID" value="ORY14126.1"/>
    <property type="molecule type" value="Genomic_DNA"/>
</dbReference>
<proteinExistence type="predicted"/>
<name>A0A1Y1ZV45_9PLEO</name>
<sequence length="221" mass="25271">MSCGMHTCNECRIHATYQNPSEPDGIPDDNDQIQWGYGGYTFMHPEPHVIFIPKSSPIWGSHNTPLNSLPSRHDDGRIHLPLSSQSIAYPERVKHILDMNLGEGSIFLTCKCWPPISPWPFLAKFQHIAFARTTYQCPQCFKKEDHPHLCDCTLRERFLDRWLCVPGYLKERQADDASLKQFYPQDMIYSQAMSRSAPGTCGCGARLNALPTRSIMVVCRW</sequence>
<gene>
    <name evidence="1" type="ORF">BCR34DRAFT_240566</name>
</gene>
<comment type="caution">
    <text evidence="1">The sequence shown here is derived from an EMBL/GenBank/DDBJ whole genome shotgun (WGS) entry which is preliminary data.</text>
</comment>
<dbReference type="OrthoDB" id="3678990at2759"/>
<evidence type="ECO:0000313" key="1">
    <source>
        <dbReference type="EMBL" id="ORY14126.1"/>
    </source>
</evidence>
<accession>A0A1Y1ZV45</accession>
<protein>
    <submittedName>
        <fullName evidence="1">Uncharacterized protein</fullName>
    </submittedName>
</protein>
<dbReference type="Proteomes" id="UP000193144">
    <property type="component" value="Unassembled WGS sequence"/>
</dbReference>
<evidence type="ECO:0000313" key="2">
    <source>
        <dbReference type="Proteomes" id="UP000193144"/>
    </source>
</evidence>